<dbReference type="Proteomes" id="UP000676194">
    <property type="component" value="Chromosome"/>
</dbReference>
<dbReference type="InterPro" id="IPR041489">
    <property type="entry name" value="PDZ_6"/>
</dbReference>
<protein>
    <submittedName>
        <fullName evidence="2">PDZ domain-containing protein</fullName>
    </submittedName>
</protein>
<proteinExistence type="predicted"/>
<dbReference type="EMBL" id="CP074694">
    <property type="protein sequence ID" value="QVL31800.1"/>
    <property type="molecule type" value="Genomic_DNA"/>
</dbReference>
<name>A0A8E6B429_9BACT</name>
<dbReference type="SMART" id="SM00228">
    <property type="entry name" value="PDZ"/>
    <property type="match status" value="1"/>
</dbReference>
<dbReference type="Gene3D" id="2.30.42.10">
    <property type="match status" value="1"/>
</dbReference>
<dbReference type="SUPFAM" id="SSF50156">
    <property type="entry name" value="PDZ domain-like"/>
    <property type="match status" value="1"/>
</dbReference>
<keyword evidence="3" id="KW-1185">Reference proteome</keyword>
<dbReference type="InterPro" id="IPR036034">
    <property type="entry name" value="PDZ_sf"/>
</dbReference>
<gene>
    <name evidence="2" type="ORF">KIH39_23670</name>
</gene>
<dbReference type="InterPro" id="IPR001478">
    <property type="entry name" value="PDZ"/>
</dbReference>
<evidence type="ECO:0000313" key="3">
    <source>
        <dbReference type="Proteomes" id="UP000676194"/>
    </source>
</evidence>
<sequence length="100" mass="11324">MKPGKNFDKPDLYDLSGLYIRTNSGCVLAQAIDKDSVADKAGMKEGDILTRLDGQDIAKIELFDVRKRLCEDGTRVKLRVKQAEKELEFTLDLKSFETKK</sequence>
<dbReference type="KEGG" id="tsph:KIH39_23670"/>
<evidence type="ECO:0000259" key="1">
    <source>
        <dbReference type="PROSITE" id="PS50106"/>
    </source>
</evidence>
<evidence type="ECO:0000313" key="2">
    <source>
        <dbReference type="EMBL" id="QVL31800.1"/>
    </source>
</evidence>
<dbReference type="PROSITE" id="PS50106">
    <property type="entry name" value="PDZ"/>
    <property type="match status" value="1"/>
</dbReference>
<organism evidence="2 3">
    <name type="scientific">Telmatocola sphagniphila</name>
    <dbReference type="NCBI Taxonomy" id="1123043"/>
    <lineage>
        <taxon>Bacteria</taxon>
        <taxon>Pseudomonadati</taxon>
        <taxon>Planctomycetota</taxon>
        <taxon>Planctomycetia</taxon>
        <taxon>Gemmatales</taxon>
        <taxon>Gemmataceae</taxon>
    </lineage>
</organism>
<dbReference type="Pfam" id="PF17820">
    <property type="entry name" value="PDZ_6"/>
    <property type="match status" value="1"/>
</dbReference>
<accession>A0A8E6B429</accession>
<reference evidence="2" key="1">
    <citation type="submission" date="2021-05" db="EMBL/GenBank/DDBJ databases">
        <title>Complete genome sequence of the cellulolytic planctomycete Telmatocola sphagniphila SP2T and characterization of the first cellulase from planctomycetes.</title>
        <authorList>
            <person name="Rakitin A.L."/>
            <person name="Beletsky A.V."/>
            <person name="Naumoff D.G."/>
            <person name="Kulichevskaya I.S."/>
            <person name="Mardanov A.V."/>
            <person name="Ravin N.V."/>
            <person name="Dedysh S.N."/>
        </authorList>
    </citation>
    <scope>NUCLEOTIDE SEQUENCE</scope>
    <source>
        <strain evidence="2">SP2T</strain>
    </source>
</reference>
<dbReference type="AlphaFoldDB" id="A0A8E6B429"/>
<feature type="domain" description="PDZ" evidence="1">
    <location>
        <begin position="17"/>
        <end position="84"/>
    </location>
</feature>
<dbReference type="RefSeq" id="WP_213496098.1">
    <property type="nucleotide sequence ID" value="NZ_CP074694.1"/>
</dbReference>